<keyword evidence="4" id="KW-0676">Redox-active center</keyword>
<evidence type="ECO:0000256" key="4">
    <source>
        <dbReference type="ARBA" id="ARBA00023284"/>
    </source>
</evidence>
<dbReference type="FunFam" id="3.40.30.10:FF:000001">
    <property type="entry name" value="Thioredoxin"/>
    <property type="match status" value="1"/>
</dbReference>
<reference evidence="6 7" key="1">
    <citation type="submission" date="2018-05" db="EMBL/GenBank/DDBJ databases">
        <title>Draft genome of Methanospirillum stamsii Pt1.</title>
        <authorList>
            <person name="Dueholm M.S."/>
            <person name="Nielsen P.H."/>
            <person name="Bakmann L.F."/>
            <person name="Otzen D.E."/>
        </authorList>
    </citation>
    <scope>NUCLEOTIDE SEQUENCE [LARGE SCALE GENOMIC DNA]</scope>
    <source>
        <strain evidence="6 7">Pt1</strain>
    </source>
</reference>
<dbReference type="SUPFAM" id="SSF52833">
    <property type="entry name" value="Thioredoxin-like"/>
    <property type="match status" value="1"/>
</dbReference>
<dbReference type="Gene3D" id="3.40.30.10">
    <property type="entry name" value="Glutaredoxin"/>
    <property type="match status" value="1"/>
</dbReference>
<keyword evidence="1" id="KW-0813">Transport</keyword>
<evidence type="ECO:0000313" key="7">
    <source>
        <dbReference type="Proteomes" id="UP000245934"/>
    </source>
</evidence>
<dbReference type="PANTHER" id="PTHR45663:SF11">
    <property type="entry name" value="GEO12009P1"/>
    <property type="match status" value="1"/>
</dbReference>
<feature type="domain" description="Thioredoxin" evidence="5">
    <location>
        <begin position="23"/>
        <end position="146"/>
    </location>
</feature>
<name>A0A2V2MSQ3_9EURY</name>
<dbReference type="InterPro" id="IPR017937">
    <property type="entry name" value="Thioredoxin_CS"/>
</dbReference>
<dbReference type="OrthoDB" id="35385at2157"/>
<dbReference type="Pfam" id="PF00085">
    <property type="entry name" value="Thioredoxin"/>
    <property type="match status" value="1"/>
</dbReference>
<keyword evidence="7" id="KW-1185">Reference proteome</keyword>
<dbReference type="EMBL" id="QGMZ01000038">
    <property type="protein sequence ID" value="PWR71052.1"/>
    <property type="molecule type" value="Genomic_DNA"/>
</dbReference>
<keyword evidence="2" id="KW-0249">Electron transport</keyword>
<dbReference type="CDD" id="cd02947">
    <property type="entry name" value="TRX_family"/>
    <property type="match status" value="1"/>
</dbReference>
<proteinExistence type="predicted"/>
<keyword evidence="3" id="KW-1015">Disulfide bond</keyword>
<evidence type="ECO:0000259" key="5">
    <source>
        <dbReference type="PROSITE" id="PS51352"/>
    </source>
</evidence>
<evidence type="ECO:0000256" key="2">
    <source>
        <dbReference type="ARBA" id="ARBA00022982"/>
    </source>
</evidence>
<dbReference type="InterPro" id="IPR036249">
    <property type="entry name" value="Thioredoxin-like_sf"/>
</dbReference>
<dbReference type="Proteomes" id="UP000245934">
    <property type="component" value="Unassembled WGS sequence"/>
</dbReference>
<evidence type="ECO:0000256" key="1">
    <source>
        <dbReference type="ARBA" id="ARBA00022448"/>
    </source>
</evidence>
<dbReference type="PROSITE" id="PS51352">
    <property type="entry name" value="THIOREDOXIN_2"/>
    <property type="match status" value="1"/>
</dbReference>
<evidence type="ECO:0000313" key="6">
    <source>
        <dbReference type="EMBL" id="PWR71052.1"/>
    </source>
</evidence>
<dbReference type="InterPro" id="IPR005746">
    <property type="entry name" value="Thioredoxin"/>
</dbReference>
<dbReference type="InterPro" id="IPR013766">
    <property type="entry name" value="Thioredoxin_domain"/>
</dbReference>
<dbReference type="PANTHER" id="PTHR45663">
    <property type="entry name" value="GEO12009P1"/>
    <property type="match status" value="1"/>
</dbReference>
<protein>
    <submittedName>
        <fullName evidence="6">Thioredoxin</fullName>
    </submittedName>
</protein>
<evidence type="ECO:0000256" key="3">
    <source>
        <dbReference type="ARBA" id="ARBA00023157"/>
    </source>
</evidence>
<organism evidence="6 7">
    <name type="scientific">Methanospirillum stamsii</name>
    <dbReference type="NCBI Taxonomy" id="1277351"/>
    <lineage>
        <taxon>Archaea</taxon>
        <taxon>Methanobacteriati</taxon>
        <taxon>Methanobacteriota</taxon>
        <taxon>Stenosarchaea group</taxon>
        <taxon>Methanomicrobia</taxon>
        <taxon>Methanomicrobiales</taxon>
        <taxon>Methanospirillaceae</taxon>
        <taxon>Methanospirillum</taxon>
    </lineage>
</organism>
<dbReference type="GO" id="GO:0005737">
    <property type="term" value="C:cytoplasm"/>
    <property type="evidence" value="ECO:0007669"/>
    <property type="project" value="TreeGrafter"/>
</dbReference>
<gene>
    <name evidence="6" type="primary">trxA</name>
    <name evidence="6" type="ORF">DLD82_14190</name>
</gene>
<dbReference type="PRINTS" id="PR00421">
    <property type="entry name" value="THIOREDOXIN"/>
</dbReference>
<dbReference type="GO" id="GO:0015035">
    <property type="term" value="F:protein-disulfide reductase activity"/>
    <property type="evidence" value="ECO:0007669"/>
    <property type="project" value="InterPro"/>
</dbReference>
<comment type="caution">
    <text evidence="6">The sequence shown here is derived from an EMBL/GenBank/DDBJ whole genome shotgun (WGS) entry which is preliminary data.</text>
</comment>
<accession>A0A2V2MSQ3</accession>
<dbReference type="PROSITE" id="PS00194">
    <property type="entry name" value="THIOREDOXIN_1"/>
    <property type="match status" value="1"/>
</dbReference>
<dbReference type="AlphaFoldDB" id="A0A2V2MSQ3"/>
<sequence>MRILIHNLNKTSGMDDELEHIRAKRMEEIKQRILVSQSGHAGIITINQENYDRIIREHPNLVIDFWAPWCGPCRMLTPVIEELAHIFSQGIWFAKCNTDENQQIAYQYGISAIPSLFFYKNGAVIHTLSGALPKEQLESVIRSLYGFS</sequence>
<dbReference type="NCBIfam" id="TIGR01068">
    <property type="entry name" value="thioredoxin"/>
    <property type="match status" value="1"/>
</dbReference>